<feature type="coiled-coil region" evidence="3">
    <location>
        <begin position="139"/>
        <end position="166"/>
    </location>
</feature>
<feature type="domain" description="IF rod" evidence="4">
    <location>
        <begin position="39"/>
        <end position="262"/>
    </location>
</feature>
<evidence type="ECO:0000259" key="4">
    <source>
        <dbReference type="Pfam" id="PF00038"/>
    </source>
</evidence>
<dbReference type="Pfam" id="PF00038">
    <property type="entry name" value="Filament"/>
    <property type="match status" value="1"/>
</dbReference>
<dbReference type="PANTHER" id="PTHR47147">
    <property type="entry name" value="SYNCOILIN"/>
    <property type="match status" value="1"/>
</dbReference>
<evidence type="ECO:0000256" key="2">
    <source>
        <dbReference type="ARBA" id="ARBA00023054"/>
    </source>
</evidence>
<dbReference type="OMA" id="QCRQASI"/>
<gene>
    <name evidence="5" type="ORF">chiPu_0017868</name>
</gene>
<evidence type="ECO:0000256" key="1">
    <source>
        <dbReference type="ARBA" id="ARBA00022754"/>
    </source>
</evidence>
<evidence type="ECO:0000313" key="5">
    <source>
        <dbReference type="EMBL" id="GCC18269.1"/>
    </source>
</evidence>
<dbReference type="AlphaFoldDB" id="A0A401RJG4"/>
<organism evidence="5 6">
    <name type="scientific">Chiloscyllium punctatum</name>
    <name type="common">Brownbanded bambooshark</name>
    <name type="synonym">Hemiscyllium punctatum</name>
    <dbReference type="NCBI Taxonomy" id="137246"/>
    <lineage>
        <taxon>Eukaryota</taxon>
        <taxon>Metazoa</taxon>
        <taxon>Chordata</taxon>
        <taxon>Craniata</taxon>
        <taxon>Vertebrata</taxon>
        <taxon>Chondrichthyes</taxon>
        <taxon>Elasmobranchii</taxon>
        <taxon>Galeomorphii</taxon>
        <taxon>Galeoidea</taxon>
        <taxon>Orectolobiformes</taxon>
        <taxon>Hemiscylliidae</taxon>
        <taxon>Chiloscyllium</taxon>
    </lineage>
</organism>
<protein>
    <recommendedName>
        <fullName evidence="4">IF rod domain-containing protein</fullName>
    </recommendedName>
</protein>
<evidence type="ECO:0000313" key="6">
    <source>
        <dbReference type="Proteomes" id="UP000287033"/>
    </source>
</evidence>
<evidence type="ECO:0000256" key="3">
    <source>
        <dbReference type="SAM" id="Coils"/>
    </source>
</evidence>
<dbReference type="Proteomes" id="UP000287033">
    <property type="component" value="Unassembled WGS sequence"/>
</dbReference>
<dbReference type="Gene3D" id="1.20.5.1160">
    <property type="entry name" value="Vasodilator-stimulated phosphoprotein"/>
    <property type="match status" value="1"/>
</dbReference>
<keyword evidence="6" id="KW-1185">Reference proteome</keyword>
<sequence length="274" mass="32692">MNDFQEDPTADIITTVDSLQAVGKRFQECIDSVGELLEERENLMKELNFMKEPVHKEIGNLRTELLKLYQAKSKTEIECDNFKEEITCTKRNLFKITKAQITCKYELHINKQDLPLITSQQEVLESEAQRLADELAVLKHCHQKELNQMINRLESIKNERNMLSLTNSHQTNEEFQSLFGEQWQWLEKHYEPKVRNLLNWSKTRAESLKHTLHEIESFRKQLQPLQEQVTKLNIRRQCLEEQMQFIQRKWAEDILQYQVKKQNILRIHCIRGES</sequence>
<dbReference type="GO" id="GO:0005882">
    <property type="term" value="C:intermediate filament"/>
    <property type="evidence" value="ECO:0007669"/>
    <property type="project" value="UniProtKB-KW"/>
</dbReference>
<keyword evidence="1" id="KW-0403">Intermediate filament</keyword>
<dbReference type="InterPro" id="IPR027702">
    <property type="entry name" value="Syncoilin"/>
</dbReference>
<feature type="coiled-coil region" evidence="3">
    <location>
        <begin position="222"/>
        <end position="249"/>
    </location>
</feature>
<dbReference type="InterPro" id="IPR039008">
    <property type="entry name" value="IF_rod_dom"/>
</dbReference>
<dbReference type="STRING" id="137246.A0A401RJG4"/>
<dbReference type="OrthoDB" id="8842296at2759"/>
<reference evidence="5 6" key="1">
    <citation type="journal article" date="2018" name="Nat. Ecol. Evol.">
        <title>Shark genomes provide insights into elasmobranch evolution and the origin of vertebrates.</title>
        <authorList>
            <person name="Hara Y"/>
            <person name="Yamaguchi K"/>
            <person name="Onimaru K"/>
            <person name="Kadota M"/>
            <person name="Koyanagi M"/>
            <person name="Keeley SD"/>
            <person name="Tatsumi K"/>
            <person name="Tanaka K"/>
            <person name="Motone F"/>
            <person name="Kageyama Y"/>
            <person name="Nozu R"/>
            <person name="Adachi N"/>
            <person name="Nishimura O"/>
            <person name="Nakagawa R"/>
            <person name="Tanegashima C"/>
            <person name="Kiyatake I"/>
            <person name="Matsumoto R"/>
            <person name="Murakumo K"/>
            <person name="Nishida K"/>
            <person name="Terakita A"/>
            <person name="Kuratani S"/>
            <person name="Sato K"/>
            <person name="Hyodo S Kuraku.S."/>
        </authorList>
    </citation>
    <scope>NUCLEOTIDE SEQUENCE [LARGE SCALE GENOMIC DNA]</scope>
</reference>
<accession>A0A401RJG4</accession>
<keyword evidence="2 3" id="KW-0175">Coiled coil</keyword>
<dbReference type="EMBL" id="BEZZ01001398">
    <property type="protein sequence ID" value="GCC18269.1"/>
    <property type="molecule type" value="Genomic_DNA"/>
</dbReference>
<dbReference type="PANTHER" id="PTHR47147:SF1">
    <property type="entry name" value="SYNCOILIN"/>
    <property type="match status" value="1"/>
</dbReference>
<proteinExistence type="predicted"/>
<name>A0A401RJG4_CHIPU</name>
<comment type="caution">
    <text evidence="5">The sequence shown here is derived from an EMBL/GenBank/DDBJ whole genome shotgun (WGS) entry which is preliminary data.</text>
</comment>